<dbReference type="GO" id="GO:0004722">
    <property type="term" value="F:protein serine/threonine phosphatase activity"/>
    <property type="evidence" value="ECO:0007669"/>
    <property type="project" value="UniProtKB-EC"/>
</dbReference>
<dbReference type="GO" id="GO:0005634">
    <property type="term" value="C:nucleus"/>
    <property type="evidence" value="ECO:0007669"/>
    <property type="project" value="TreeGrafter"/>
</dbReference>
<dbReference type="GO" id="GO:0046872">
    <property type="term" value="F:metal ion binding"/>
    <property type="evidence" value="ECO:0007669"/>
    <property type="project" value="UniProtKB-KW"/>
</dbReference>
<evidence type="ECO:0000256" key="3">
    <source>
        <dbReference type="ARBA" id="ARBA00022723"/>
    </source>
</evidence>
<organism evidence="10 11">
    <name type="scientific">Caenorhabditis remanei</name>
    <name type="common">Caenorhabditis vulgaris</name>
    <dbReference type="NCBI Taxonomy" id="31234"/>
    <lineage>
        <taxon>Eukaryota</taxon>
        <taxon>Metazoa</taxon>
        <taxon>Ecdysozoa</taxon>
        <taxon>Nematoda</taxon>
        <taxon>Chromadorea</taxon>
        <taxon>Rhabditida</taxon>
        <taxon>Rhabditina</taxon>
        <taxon>Rhabditomorpha</taxon>
        <taxon>Rhabditoidea</taxon>
        <taxon>Rhabditidae</taxon>
        <taxon>Peloderinae</taxon>
        <taxon>Caenorhabditis</taxon>
    </lineage>
</organism>
<keyword evidence="3" id="KW-0479">Metal-binding</keyword>
<dbReference type="InterPro" id="IPR050341">
    <property type="entry name" value="PP1_catalytic_subunit"/>
</dbReference>
<dbReference type="EMBL" id="WUAV01000003">
    <property type="protein sequence ID" value="KAF1760580.1"/>
    <property type="molecule type" value="Genomic_DNA"/>
</dbReference>
<dbReference type="KEGG" id="crq:GCK72_008829"/>
<dbReference type="PANTHER" id="PTHR11668:SF300">
    <property type="entry name" value="SERINE_THREONINE-PROTEIN PHOSPHATASE"/>
    <property type="match status" value="1"/>
</dbReference>
<evidence type="ECO:0000313" key="10">
    <source>
        <dbReference type="EMBL" id="KAF1760580.1"/>
    </source>
</evidence>
<dbReference type="AlphaFoldDB" id="A0A6A5GYK1"/>
<evidence type="ECO:0000256" key="5">
    <source>
        <dbReference type="ARBA" id="ARBA00022912"/>
    </source>
</evidence>
<evidence type="ECO:0000256" key="2">
    <source>
        <dbReference type="ARBA" id="ARBA00013081"/>
    </source>
</evidence>
<evidence type="ECO:0000256" key="4">
    <source>
        <dbReference type="ARBA" id="ARBA00022801"/>
    </source>
</evidence>
<dbReference type="PANTHER" id="PTHR11668">
    <property type="entry name" value="SERINE/THREONINE PROTEIN PHOSPHATASE"/>
    <property type="match status" value="1"/>
</dbReference>
<feature type="domain" description="Calcineurin-like phosphoesterase" evidence="9">
    <location>
        <begin position="29"/>
        <end position="85"/>
    </location>
</feature>
<dbReference type="InterPro" id="IPR004843">
    <property type="entry name" value="Calcineurin-like_PHP"/>
</dbReference>
<dbReference type="CTD" id="78774767"/>
<comment type="cofactor">
    <cofactor evidence="1">
        <name>Mn(2+)</name>
        <dbReference type="ChEBI" id="CHEBI:29035"/>
    </cofactor>
</comment>
<protein>
    <recommendedName>
        <fullName evidence="2">protein-serine/threonine phosphatase</fullName>
        <ecNumber evidence="2">3.1.3.16</ecNumber>
    </recommendedName>
</protein>
<evidence type="ECO:0000259" key="9">
    <source>
        <dbReference type="Pfam" id="PF00149"/>
    </source>
</evidence>
<keyword evidence="5" id="KW-0904">Protein phosphatase</keyword>
<reference evidence="10 11" key="1">
    <citation type="submission" date="2019-12" db="EMBL/GenBank/DDBJ databases">
        <title>Chromosome-level assembly of the Caenorhabditis remanei genome.</title>
        <authorList>
            <person name="Teterina A.A."/>
            <person name="Willis J.H."/>
            <person name="Phillips P.C."/>
        </authorList>
    </citation>
    <scope>NUCLEOTIDE SEQUENCE [LARGE SCALE GENOMIC DNA]</scope>
    <source>
        <strain evidence="10 11">PX506</strain>
        <tissue evidence="10">Whole organism</tissue>
    </source>
</reference>
<dbReference type="SUPFAM" id="SSF56300">
    <property type="entry name" value="Metallo-dependent phosphatases"/>
    <property type="match status" value="1"/>
</dbReference>
<evidence type="ECO:0000256" key="8">
    <source>
        <dbReference type="ARBA" id="ARBA00048336"/>
    </source>
</evidence>
<name>A0A6A5GYK1_CAERE</name>
<proteinExistence type="predicted"/>
<dbReference type="InterPro" id="IPR029052">
    <property type="entry name" value="Metallo-depent_PP-like"/>
</dbReference>
<evidence type="ECO:0000256" key="7">
    <source>
        <dbReference type="ARBA" id="ARBA00047761"/>
    </source>
</evidence>
<evidence type="ECO:0000256" key="6">
    <source>
        <dbReference type="ARBA" id="ARBA00023211"/>
    </source>
</evidence>
<comment type="catalytic activity">
    <reaction evidence="8">
        <text>O-phospho-L-threonyl-[protein] + H2O = L-threonyl-[protein] + phosphate</text>
        <dbReference type="Rhea" id="RHEA:47004"/>
        <dbReference type="Rhea" id="RHEA-COMP:11060"/>
        <dbReference type="Rhea" id="RHEA-COMP:11605"/>
        <dbReference type="ChEBI" id="CHEBI:15377"/>
        <dbReference type="ChEBI" id="CHEBI:30013"/>
        <dbReference type="ChEBI" id="CHEBI:43474"/>
        <dbReference type="ChEBI" id="CHEBI:61977"/>
        <dbReference type="EC" id="3.1.3.16"/>
    </reaction>
</comment>
<accession>A0A6A5GYK1</accession>
<dbReference type="EC" id="3.1.3.16" evidence="2"/>
<keyword evidence="4" id="KW-0378">Hydrolase</keyword>
<dbReference type="Pfam" id="PF00149">
    <property type="entry name" value="Metallophos"/>
    <property type="match status" value="1"/>
</dbReference>
<sequence length="89" mass="10285">MLELSTLLDDATEMLRRQPSLLEIKAPSAVVGDLHGQYEDLIRILMIFEKTRGKKVPDFTERKSMFFGDYVDRGTYSLECIVLLLLFDK</sequence>
<comment type="catalytic activity">
    <reaction evidence="7">
        <text>O-phospho-L-seryl-[protein] + H2O = L-seryl-[protein] + phosphate</text>
        <dbReference type="Rhea" id="RHEA:20629"/>
        <dbReference type="Rhea" id="RHEA-COMP:9863"/>
        <dbReference type="Rhea" id="RHEA-COMP:11604"/>
        <dbReference type="ChEBI" id="CHEBI:15377"/>
        <dbReference type="ChEBI" id="CHEBI:29999"/>
        <dbReference type="ChEBI" id="CHEBI:43474"/>
        <dbReference type="ChEBI" id="CHEBI:83421"/>
        <dbReference type="EC" id="3.1.3.16"/>
    </reaction>
</comment>
<dbReference type="GO" id="GO:0005737">
    <property type="term" value="C:cytoplasm"/>
    <property type="evidence" value="ECO:0007669"/>
    <property type="project" value="TreeGrafter"/>
</dbReference>
<dbReference type="Proteomes" id="UP000483820">
    <property type="component" value="Chromosome III"/>
</dbReference>
<gene>
    <name evidence="10" type="ORF">GCK72_008829</name>
</gene>
<keyword evidence="6" id="KW-0464">Manganese</keyword>
<dbReference type="RefSeq" id="XP_053586645.1">
    <property type="nucleotide sequence ID" value="XM_053727068.1"/>
</dbReference>
<dbReference type="Gene3D" id="3.60.21.10">
    <property type="match status" value="1"/>
</dbReference>
<evidence type="ECO:0000256" key="1">
    <source>
        <dbReference type="ARBA" id="ARBA00001936"/>
    </source>
</evidence>
<comment type="caution">
    <text evidence="10">The sequence shown here is derived from an EMBL/GenBank/DDBJ whole genome shotgun (WGS) entry which is preliminary data.</text>
</comment>
<dbReference type="GeneID" id="78774767"/>
<evidence type="ECO:0000313" key="11">
    <source>
        <dbReference type="Proteomes" id="UP000483820"/>
    </source>
</evidence>
<dbReference type="InterPro" id="IPR006186">
    <property type="entry name" value="Ser/Thr-sp_prot-phosphatase"/>
</dbReference>
<dbReference type="PRINTS" id="PR00114">
    <property type="entry name" value="STPHPHTASE"/>
</dbReference>